<accession>A0A1R3G8Q7</accession>
<sequence length="45" mass="5195">MSSWKSLLLRIGDKCSEYSSSSEFKDHIVRNLLWSLAQRAGAFFE</sequence>
<dbReference type="Proteomes" id="UP000187203">
    <property type="component" value="Unassembled WGS sequence"/>
</dbReference>
<gene>
    <name evidence="1" type="ORF">COLO4_36488</name>
</gene>
<protein>
    <submittedName>
        <fullName evidence="1">Nuclear cap-binding protein subunit 1-like protein</fullName>
    </submittedName>
</protein>
<proteinExistence type="predicted"/>
<evidence type="ECO:0000313" key="2">
    <source>
        <dbReference type="Proteomes" id="UP000187203"/>
    </source>
</evidence>
<dbReference type="EMBL" id="AWUE01023257">
    <property type="protein sequence ID" value="OMO54436.1"/>
    <property type="molecule type" value="Genomic_DNA"/>
</dbReference>
<keyword evidence="2" id="KW-1185">Reference proteome</keyword>
<reference evidence="2" key="1">
    <citation type="submission" date="2013-09" db="EMBL/GenBank/DDBJ databases">
        <title>Corchorus olitorius genome sequencing.</title>
        <authorList>
            <person name="Alam M."/>
            <person name="Haque M.S."/>
            <person name="Islam M.S."/>
            <person name="Emdad E.M."/>
            <person name="Islam M.M."/>
            <person name="Ahmed B."/>
            <person name="Halim A."/>
            <person name="Hossen Q.M.M."/>
            <person name="Hossain M.Z."/>
            <person name="Ahmed R."/>
            <person name="Khan M.M."/>
            <person name="Islam R."/>
            <person name="Rashid M.M."/>
            <person name="Khan S.A."/>
            <person name="Rahman M.S."/>
            <person name="Alam M."/>
            <person name="Yahiya A.S."/>
            <person name="Khan M.S."/>
            <person name="Azam M.S."/>
            <person name="Haque T."/>
            <person name="Lashkar M.Z.H."/>
            <person name="Akhand A.I."/>
            <person name="Morshed G."/>
            <person name="Roy S."/>
            <person name="Uddin K.S."/>
            <person name="Rabeya T."/>
            <person name="Hossain A.S."/>
            <person name="Chowdhury A."/>
            <person name="Snigdha A.R."/>
            <person name="Mortoza M.S."/>
            <person name="Matin S.A."/>
            <person name="Hoque S.M.E."/>
            <person name="Islam M.K."/>
            <person name="Roy D.K."/>
            <person name="Haider R."/>
            <person name="Moosa M.M."/>
            <person name="Elias S.M."/>
            <person name="Hasan A.M."/>
            <person name="Jahan S."/>
            <person name="Shafiuddin M."/>
            <person name="Mahmood N."/>
            <person name="Shommy N.S."/>
        </authorList>
    </citation>
    <scope>NUCLEOTIDE SEQUENCE [LARGE SCALE GENOMIC DNA]</scope>
    <source>
        <strain evidence="2">cv. O-4</strain>
    </source>
</reference>
<comment type="caution">
    <text evidence="1">The sequence shown here is derived from an EMBL/GenBank/DDBJ whole genome shotgun (WGS) entry which is preliminary data.</text>
</comment>
<dbReference type="OrthoDB" id="1738868at2759"/>
<name>A0A1R3G8Q7_9ROSI</name>
<dbReference type="AlphaFoldDB" id="A0A1R3G8Q7"/>
<organism evidence="1 2">
    <name type="scientific">Corchorus olitorius</name>
    <dbReference type="NCBI Taxonomy" id="93759"/>
    <lineage>
        <taxon>Eukaryota</taxon>
        <taxon>Viridiplantae</taxon>
        <taxon>Streptophyta</taxon>
        <taxon>Embryophyta</taxon>
        <taxon>Tracheophyta</taxon>
        <taxon>Spermatophyta</taxon>
        <taxon>Magnoliopsida</taxon>
        <taxon>eudicotyledons</taxon>
        <taxon>Gunneridae</taxon>
        <taxon>Pentapetalae</taxon>
        <taxon>rosids</taxon>
        <taxon>malvids</taxon>
        <taxon>Malvales</taxon>
        <taxon>Malvaceae</taxon>
        <taxon>Grewioideae</taxon>
        <taxon>Apeibeae</taxon>
        <taxon>Corchorus</taxon>
    </lineage>
</organism>
<evidence type="ECO:0000313" key="1">
    <source>
        <dbReference type="EMBL" id="OMO54436.1"/>
    </source>
</evidence>